<dbReference type="OrthoDB" id="7764375at2"/>
<dbReference type="RefSeq" id="WP_046171912.1">
    <property type="nucleotide sequence ID" value="NZ_FOMB01000004.1"/>
</dbReference>
<keyword evidence="1" id="KW-0812">Transmembrane</keyword>
<sequence length="210" mass="22752">MTDDLIDRLAAHLKPVRHMAMQRQLIGALLLSGVLAIVAMLMLLGMRPDMQTAAVTMIYWTKFSYTLALALLGLAATLVLARPGGRTRWPWLAAVALVALLVVLAVIQLARADDMMPMIMGSSIIRSLTYIPILSLPVLLASMLALRRMAPTRPALAGFAAGIMAGSTGAWIYAFACTETGMMFLALWYTLAILIVGAVGAVFGRFFLRW</sequence>
<proteinExistence type="predicted"/>
<dbReference type="PATRIC" id="fig|728005.3.peg.1311"/>
<accession>A0A0F5PU70</accession>
<dbReference type="Pfam" id="PF06532">
    <property type="entry name" value="NrsF"/>
    <property type="match status" value="1"/>
</dbReference>
<dbReference type="STRING" id="728005.SAMN04488059_10460"/>
<keyword evidence="4" id="KW-1185">Reference proteome</keyword>
<dbReference type="AlphaFoldDB" id="A0A0F5PU70"/>
<dbReference type="Proteomes" id="UP000033519">
    <property type="component" value="Unassembled WGS sequence"/>
</dbReference>
<reference evidence="2 4" key="1">
    <citation type="submission" date="2015-03" db="EMBL/GenBank/DDBJ databases">
        <authorList>
            <person name="Lepp D."/>
            <person name="Hassan Y.I."/>
            <person name="Li X.-Z."/>
            <person name="Zhou T."/>
        </authorList>
    </citation>
    <scope>NUCLEOTIDE SEQUENCE [LARGE SCALE GENOMIC DNA]</scope>
    <source>
        <strain evidence="2 4">Cr7-05</strain>
    </source>
</reference>
<dbReference type="EMBL" id="LAPV01000141">
    <property type="protein sequence ID" value="KKC32178.1"/>
    <property type="molecule type" value="Genomic_DNA"/>
</dbReference>
<feature type="transmembrane region" description="Helical" evidence="1">
    <location>
        <begin position="124"/>
        <end position="146"/>
    </location>
</feature>
<gene>
    <name evidence="3" type="ORF">SAMN04488059_10460</name>
    <name evidence="2" type="ORF">WH91_15550</name>
</gene>
<name>A0A0F5PU70_9HYPH</name>
<dbReference type="Proteomes" id="UP000182258">
    <property type="component" value="Unassembled WGS sequence"/>
</dbReference>
<dbReference type="EMBL" id="FOMB01000004">
    <property type="protein sequence ID" value="SFC34543.1"/>
    <property type="molecule type" value="Genomic_DNA"/>
</dbReference>
<evidence type="ECO:0000313" key="3">
    <source>
        <dbReference type="EMBL" id="SFC34543.1"/>
    </source>
</evidence>
<feature type="transmembrane region" description="Helical" evidence="1">
    <location>
        <begin position="155"/>
        <end position="174"/>
    </location>
</feature>
<feature type="transmembrane region" description="Helical" evidence="1">
    <location>
        <begin position="57"/>
        <end position="79"/>
    </location>
</feature>
<feature type="transmembrane region" description="Helical" evidence="1">
    <location>
        <begin position="91"/>
        <end position="112"/>
    </location>
</feature>
<keyword evidence="1" id="KW-1133">Transmembrane helix</keyword>
<evidence type="ECO:0000313" key="5">
    <source>
        <dbReference type="Proteomes" id="UP000182258"/>
    </source>
</evidence>
<evidence type="ECO:0000313" key="4">
    <source>
        <dbReference type="Proteomes" id="UP000033519"/>
    </source>
</evidence>
<evidence type="ECO:0008006" key="6">
    <source>
        <dbReference type="Google" id="ProtNLM"/>
    </source>
</evidence>
<feature type="transmembrane region" description="Helical" evidence="1">
    <location>
        <begin position="25"/>
        <end position="45"/>
    </location>
</feature>
<dbReference type="InterPro" id="IPR009495">
    <property type="entry name" value="NrsF"/>
</dbReference>
<reference evidence="3 5" key="2">
    <citation type="submission" date="2016-10" db="EMBL/GenBank/DDBJ databases">
        <authorList>
            <person name="de Groot N.N."/>
        </authorList>
    </citation>
    <scope>NUCLEOTIDE SEQUENCE [LARGE SCALE GENOMIC DNA]</scope>
    <source>
        <strain evidence="3 5">CGMCC 1.10210</strain>
    </source>
</reference>
<protein>
    <recommendedName>
        <fullName evidence="6">DUF1109 family protein</fullName>
    </recommendedName>
</protein>
<feature type="transmembrane region" description="Helical" evidence="1">
    <location>
        <begin position="186"/>
        <end position="208"/>
    </location>
</feature>
<evidence type="ECO:0000313" key="2">
    <source>
        <dbReference type="EMBL" id="KKC32178.1"/>
    </source>
</evidence>
<keyword evidence="1" id="KW-0472">Membrane</keyword>
<organism evidence="3 5">
    <name type="scientific">Devosia psychrophila</name>
    <dbReference type="NCBI Taxonomy" id="728005"/>
    <lineage>
        <taxon>Bacteria</taxon>
        <taxon>Pseudomonadati</taxon>
        <taxon>Pseudomonadota</taxon>
        <taxon>Alphaproteobacteria</taxon>
        <taxon>Hyphomicrobiales</taxon>
        <taxon>Devosiaceae</taxon>
        <taxon>Devosia</taxon>
    </lineage>
</organism>
<evidence type="ECO:0000256" key="1">
    <source>
        <dbReference type="SAM" id="Phobius"/>
    </source>
</evidence>